<keyword evidence="4" id="KW-0723">Serine/threonine-protein kinase</keyword>
<dbReference type="PANTHER" id="PTHR47982:SF35">
    <property type="entry name" value="PROLINE-RICH RECEPTOR-LIKE PROTEIN KINASE PERK1-RELATED"/>
    <property type="match status" value="1"/>
</dbReference>
<dbReference type="FunFam" id="1.10.510.10:FF:000173">
    <property type="entry name" value="proline-rich receptor-like protein kinase PERK8"/>
    <property type="match status" value="1"/>
</dbReference>
<feature type="compositionally biased region" description="Polar residues" evidence="15">
    <location>
        <begin position="179"/>
        <end position="208"/>
    </location>
</feature>
<dbReference type="SMART" id="SM00220">
    <property type="entry name" value="S_TKc"/>
    <property type="match status" value="1"/>
</dbReference>
<evidence type="ECO:0000256" key="10">
    <source>
        <dbReference type="ARBA" id="ARBA00022989"/>
    </source>
</evidence>
<dbReference type="InterPro" id="IPR001245">
    <property type="entry name" value="Ser-Thr/Tyr_kinase_cat_dom"/>
</dbReference>
<dbReference type="Gene3D" id="3.30.200.20">
    <property type="entry name" value="Phosphorylase Kinase, domain 1"/>
    <property type="match status" value="1"/>
</dbReference>
<evidence type="ECO:0000256" key="4">
    <source>
        <dbReference type="ARBA" id="ARBA00022527"/>
    </source>
</evidence>
<dbReference type="EC" id="2.7.11.1" evidence="2"/>
<dbReference type="Gene3D" id="1.10.510.10">
    <property type="entry name" value="Transferase(Phosphotransferase) domain 1"/>
    <property type="match status" value="1"/>
</dbReference>
<reference evidence="18 19" key="1">
    <citation type="journal article" date="2020" name="Mol. Biol. Evol.">
        <title>Distinct Expression and Methylation Patterns for Genes with Different Fates following a Single Whole-Genome Duplication in Flowering Plants.</title>
        <authorList>
            <person name="Shi T."/>
            <person name="Rahmani R.S."/>
            <person name="Gugger P.F."/>
            <person name="Wang M."/>
            <person name="Li H."/>
            <person name="Zhang Y."/>
            <person name="Li Z."/>
            <person name="Wang Q."/>
            <person name="Van de Peer Y."/>
            <person name="Marchal K."/>
            <person name="Chen J."/>
        </authorList>
    </citation>
    <scope>NUCLEOTIDE SEQUENCE [LARGE SCALE GENOMIC DNA]</scope>
    <source>
        <tissue evidence="18">Leaf</tissue>
    </source>
</reference>
<dbReference type="PANTHER" id="PTHR47982">
    <property type="entry name" value="PROLINE-RICH RECEPTOR-LIKE PROTEIN KINASE PERK4"/>
    <property type="match status" value="1"/>
</dbReference>
<evidence type="ECO:0000313" key="19">
    <source>
        <dbReference type="Proteomes" id="UP000607653"/>
    </source>
</evidence>
<evidence type="ECO:0000256" key="7">
    <source>
        <dbReference type="ARBA" id="ARBA00022741"/>
    </source>
</evidence>
<dbReference type="InterPro" id="IPR008271">
    <property type="entry name" value="Ser/Thr_kinase_AS"/>
</dbReference>
<evidence type="ECO:0000256" key="12">
    <source>
        <dbReference type="ARBA" id="ARBA00047899"/>
    </source>
</evidence>
<evidence type="ECO:0000256" key="15">
    <source>
        <dbReference type="SAM" id="MobiDB-lite"/>
    </source>
</evidence>
<evidence type="ECO:0000256" key="5">
    <source>
        <dbReference type="ARBA" id="ARBA00022679"/>
    </source>
</evidence>
<keyword evidence="9 14" id="KW-0067">ATP-binding</keyword>
<evidence type="ECO:0000256" key="1">
    <source>
        <dbReference type="ARBA" id="ARBA00004162"/>
    </source>
</evidence>
<dbReference type="EMBL" id="DUZY01000003">
    <property type="protein sequence ID" value="DAD32501.1"/>
    <property type="molecule type" value="Genomic_DNA"/>
</dbReference>
<feature type="region of interest" description="Disordered" evidence="15">
    <location>
        <begin position="175"/>
        <end position="208"/>
    </location>
</feature>
<feature type="region of interest" description="Disordered" evidence="15">
    <location>
        <begin position="223"/>
        <end position="259"/>
    </location>
</feature>
<evidence type="ECO:0000256" key="8">
    <source>
        <dbReference type="ARBA" id="ARBA00022777"/>
    </source>
</evidence>
<keyword evidence="3" id="KW-1003">Cell membrane</keyword>
<comment type="subcellular location">
    <subcellularLocation>
        <location evidence="1">Cell membrane</location>
        <topology evidence="1">Single-pass membrane protein</topology>
    </subcellularLocation>
</comment>
<evidence type="ECO:0000256" key="11">
    <source>
        <dbReference type="ARBA" id="ARBA00023136"/>
    </source>
</evidence>
<dbReference type="InterPro" id="IPR011009">
    <property type="entry name" value="Kinase-like_dom_sf"/>
</dbReference>
<dbReference type="PROSITE" id="PS00108">
    <property type="entry name" value="PROTEIN_KINASE_ST"/>
    <property type="match status" value="1"/>
</dbReference>
<feature type="binding site" evidence="14">
    <location>
        <position position="318"/>
    </location>
    <ligand>
        <name>ATP</name>
        <dbReference type="ChEBI" id="CHEBI:30616"/>
    </ligand>
</feature>
<keyword evidence="19" id="KW-1185">Reference proteome</keyword>
<comment type="catalytic activity">
    <reaction evidence="13">
        <text>L-seryl-[protein] + ATP = O-phospho-L-seryl-[protein] + ADP + H(+)</text>
        <dbReference type="Rhea" id="RHEA:17989"/>
        <dbReference type="Rhea" id="RHEA-COMP:9863"/>
        <dbReference type="Rhea" id="RHEA-COMP:11604"/>
        <dbReference type="ChEBI" id="CHEBI:15378"/>
        <dbReference type="ChEBI" id="CHEBI:29999"/>
        <dbReference type="ChEBI" id="CHEBI:30616"/>
        <dbReference type="ChEBI" id="CHEBI:83421"/>
        <dbReference type="ChEBI" id="CHEBI:456216"/>
        <dbReference type="EC" id="2.7.11.1"/>
    </reaction>
</comment>
<dbReference type="GO" id="GO:0005524">
    <property type="term" value="F:ATP binding"/>
    <property type="evidence" value="ECO:0007669"/>
    <property type="project" value="UniProtKB-UniRule"/>
</dbReference>
<dbReference type="GO" id="GO:0004674">
    <property type="term" value="F:protein serine/threonine kinase activity"/>
    <property type="evidence" value="ECO:0007669"/>
    <property type="project" value="UniProtKB-KW"/>
</dbReference>
<evidence type="ECO:0000313" key="18">
    <source>
        <dbReference type="EMBL" id="DAD32501.1"/>
    </source>
</evidence>
<evidence type="ECO:0000256" key="2">
    <source>
        <dbReference type="ARBA" id="ARBA00012513"/>
    </source>
</evidence>
<keyword evidence="5" id="KW-0808">Transferase</keyword>
<feature type="region of interest" description="Disordered" evidence="15">
    <location>
        <begin position="1"/>
        <end position="25"/>
    </location>
</feature>
<evidence type="ECO:0000256" key="14">
    <source>
        <dbReference type="PROSITE-ProRule" id="PRU10141"/>
    </source>
</evidence>
<sequence length="582" mass="62447">MPTISPRSSPSLGLLSPFPPEAKSSSFRLVNPNLLIAFPPSSFFYAFGRLATSPSDPPTVDLPPPPSPPSESPSTVDPPPPTSPPSPPSPSESPPTLPSPPSPSESPPTLPSPPSPSESPPTLPSPPLPGSSPHGSEPSPSGKSTGVVAGLSVGGVMAMLAVVGVILFVWHKKKRGSGDNASGNSNIKTSDPEAPNTNRDNRQNSQLQQWELKASSQGYEVPMLQKSSPPLEAESPQLLSPSYNSVSPTQISSSSGGSGSVRSVLGNQFKQSFSTKTFTFEELAAATNGFSEANLLGVGGFGYVYKGILPDGKEVAVKCLKAGSKQGDREFLAELEIISRINHKHLVSLVGYCIKMCERMVVYEFVPNKTLDFHLHEKDQSTLDWALRLKIAIGTAKGLAYLHEDCQPKIVHRDIKSTNILLDSKFEAKVADFGLAKFFPDTETHVLTRIMGTLGYLAPEYASSGKVTIKSDVYSFGVTLLDLITGYSPLHESRFDINVGFVDSVRPKLTQAIENGNYDAVVDPRLQKDYNATEMERMVACANACLRVEPKDRPLMSMIVHVLEGLKGVAELHVVHQIAESN</sequence>
<name>A0A822YLP0_NELNU</name>
<keyword evidence="8" id="KW-0418">Kinase</keyword>
<evidence type="ECO:0000256" key="9">
    <source>
        <dbReference type="ARBA" id="ARBA00022840"/>
    </source>
</evidence>
<feature type="region of interest" description="Disordered" evidence="15">
    <location>
        <begin position="48"/>
        <end position="145"/>
    </location>
</feature>
<evidence type="ECO:0000259" key="17">
    <source>
        <dbReference type="PROSITE" id="PS50011"/>
    </source>
</evidence>
<proteinExistence type="predicted"/>
<dbReference type="InterPro" id="IPR017441">
    <property type="entry name" value="Protein_kinase_ATP_BS"/>
</dbReference>
<feature type="transmembrane region" description="Helical" evidence="16">
    <location>
        <begin position="147"/>
        <end position="170"/>
    </location>
</feature>
<dbReference type="GO" id="GO:0005886">
    <property type="term" value="C:plasma membrane"/>
    <property type="evidence" value="ECO:0007669"/>
    <property type="project" value="UniProtKB-SubCell"/>
</dbReference>
<dbReference type="AlphaFoldDB" id="A0A822YLP0"/>
<accession>A0A822YLP0</accession>
<dbReference type="PRINTS" id="PR01217">
    <property type="entry name" value="PRICHEXTENSN"/>
</dbReference>
<dbReference type="PROSITE" id="PS00107">
    <property type="entry name" value="PROTEIN_KINASE_ATP"/>
    <property type="match status" value="1"/>
</dbReference>
<keyword evidence="6 16" id="KW-0812">Transmembrane</keyword>
<evidence type="ECO:0000256" key="3">
    <source>
        <dbReference type="ARBA" id="ARBA00022475"/>
    </source>
</evidence>
<dbReference type="SUPFAM" id="SSF56112">
    <property type="entry name" value="Protein kinase-like (PK-like)"/>
    <property type="match status" value="1"/>
</dbReference>
<feature type="compositionally biased region" description="Low complexity" evidence="15">
    <location>
        <begin position="131"/>
        <end position="141"/>
    </location>
</feature>
<comment type="caution">
    <text evidence="18">The sequence shown here is derived from an EMBL/GenBank/DDBJ whole genome shotgun (WGS) entry which is preliminary data.</text>
</comment>
<feature type="compositionally biased region" description="Pro residues" evidence="15">
    <location>
        <begin position="55"/>
        <end position="130"/>
    </location>
</feature>
<dbReference type="InterPro" id="IPR047117">
    <property type="entry name" value="PERK1-13-like"/>
</dbReference>
<comment type="catalytic activity">
    <reaction evidence="12">
        <text>L-threonyl-[protein] + ATP = O-phospho-L-threonyl-[protein] + ADP + H(+)</text>
        <dbReference type="Rhea" id="RHEA:46608"/>
        <dbReference type="Rhea" id="RHEA-COMP:11060"/>
        <dbReference type="Rhea" id="RHEA-COMP:11605"/>
        <dbReference type="ChEBI" id="CHEBI:15378"/>
        <dbReference type="ChEBI" id="CHEBI:30013"/>
        <dbReference type="ChEBI" id="CHEBI:30616"/>
        <dbReference type="ChEBI" id="CHEBI:61977"/>
        <dbReference type="ChEBI" id="CHEBI:456216"/>
        <dbReference type="EC" id="2.7.11.1"/>
    </reaction>
</comment>
<feature type="compositionally biased region" description="Low complexity" evidence="15">
    <location>
        <begin position="245"/>
        <end position="259"/>
    </location>
</feature>
<dbReference type="Pfam" id="PF07714">
    <property type="entry name" value="PK_Tyr_Ser-Thr"/>
    <property type="match status" value="1"/>
</dbReference>
<dbReference type="PROSITE" id="PS50011">
    <property type="entry name" value="PROTEIN_KINASE_DOM"/>
    <property type="match status" value="1"/>
</dbReference>
<dbReference type="FunFam" id="3.30.200.20:FF:000542">
    <property type="entry name" value="Receptor-like serine/threonine-protein kinase At4g25390"/>
    <property type="match status" value="1"/>
</dbReference>
<keyword evidence="7 14" id="KW-0547">Nucleotide-binding</keyword>
<evidence type="ECO:0000256" key="13">
    <source>
        <dbReference type="ARBA" id="ARBA00048679"/>
    </source>
</evidence>
<keyword evidence="10 16" id="KW-1133">Transmembrane helix</keyword>
<organism evidence="18 19">
    <name type="scientific">Nelumbo nucifera</name>
    <name type="common">Sacred lotus</name>
    <dbReference type="NCBI Taxonomy" id="4432"/>
    <lineage>
        <taxon>Eukaryota</taxon>
        <taxon>Viridiplantae</taxon>
        <taxon>Streptophyta</taxon>
        <taxon>Embryophyta</taxon>
        <taxon>Tracheophyta</taxon>
        <taxon>Spermatophyta</taxon>
        <taxon>Magnoliopsida</taxon>
        <taxon>Proteales</taxon>
        <taxon>Nelumbonaceae</taxon>
        <taxon>Nelumbo</taxon>
    </lineage>
</organism>
<dbReference type="Proteomes" id="UP000607653">
    <property type="component" value="Unassembled WGS sequence"/>
</dbReference>
<evidence type="ECO:0000256" key="6">
    <source>
        <dbReference type="ARBA" id="ARBA00022692"/>
    </source>
</evidence>
<feature type="domain" description="Protein kinase" evidence="17">
    <location>
        <begin position="290"/>
        <end position="566"/>
    </location>
</feature>
<keyword evidence="11 16" id="KW-0472">Membrane</keyword>
<evidence type="ECO:0000256" key="16">
    <source>
        <dbReference type="SAM" id="Phobius"/>
    </source>
</evidence>
<feature type="compositionally biased region" description="Low complexity" evidence="15">
    <location>
        <begin position="1"/>
        <end position="16"/>
    </location>
</feature>
<gene>
    <name evidence="18" type="ORF">HUJ06_011352</name>
</gene>
<protein>
    <recommendedName>
        <fullName evidence="2">non-specific serine/threonine protein kinase</fullName>
        <ecNumber evidence="2">2.7.11.1</ecNumber>
    </recommendedName>
</protein>
<dbReference type="InterPro" id="IPR000719">
    <property type="entry name" value="Prot_kinase_dom"/>
</dbReference>